<dbReference type="Proteomes" id="UP001295444">
    <property type="component" value="Chromosome 07"/>
</dbReference>
<comment type="subcellular location">
    <subcellularLocation>
        <location evidence="1">Mitochondrion</location>
    </subcellularLocation>
</comment>
<dbReference type="Pfam" id="PF08373">
    <property type="entry name" value="RAP"/>
    <property type="match status" value="1"/>
</dbReference>
<dbReference type="InterPro" id="IPR013584">
    <property type="entry name" value="RAP"/>
</dbReference>
<evidence type="ECO:0000259" key="3">
    <source>
        <dbReference type="PROSITE" id="PS51286"/>
    </source>
</evidence>
<dbReference type="CDD" id="cd23739">
    <property type="entry name" value="TBRG4-like_N"/>
    <property type="match status" value="1"/>
</dbReference>
<dbReference type="GO" id="GO:0016301">
    <property type="term" value="F:kinase activity"/>
    <property type="evidence" value="ECO:0007669"/>
    <property type="project" value="UniProtKB-KW"/>
</dbReference>
<accession>A0AAD1WD89</accession>
<organism evidence="5 6">
    <name type="scientific">Pelobates cultripes</name>
    <name type="common">Western spadefoot toad</name>
    <dbReference type="NCBI Taxonomy" id="61616"/>
    <lineage>
        <taxon>Eukaryota</taxon>
        <taxon>Metazoa</taxon>
        <taxon>Chordata</taxon>
        <taxon>Craniata</taxon>
        <taxon>Vertebrata</taxon>
        <taxon>Euteleostomi</taxon>
        <taxon>Amphibia</taxon>
        <taxon>Batrachia</taxon>
        <taxon>Anura</taxon>
        <taxon>Pelobatoidea</taxon>
        <taxon>Pelobatidae</taxon>
        <taxon>Pelobates</taxon>
    </lineage>
</organism>
<feature type="domain" description="RAP" evidence="3">
    <location>
        <begin position="612"/>
        <end position="669"/>
    </location>
</feature>
<evidence type="ECO:0000313" key="4">
    <source>
        <dbReference type="EMBL" id="CAH2306393.1"/>
    </source>
</evidence>
<evidence type="ECO:0000313" key="5">
    <source>
        <dbReference type="EMBL" id="CAH2306397.1"/>
    </source>
</evidence>
<name>A0AAD1WD89_PELCU</name>
<gene>
    <name evidence="5" type="ORF">PECUL_23A016264</name>
    <name evidence="4" type="ORF">PECUL_23A022056</name>
</gene>
<reference evidence="5" key="1">
    <citation type="submission" date="2022-03" db="EMBL/GenBank/DDBJ databases">
        <authorList>
            <person name="Alioto T."/>
            <person name="Alioto T."/>
            <person name="Gomez Garrido J."/>
        </authorList>
    </citation>
    <scope>NUCLEOTIDE SEQUENCE</scope>
</reference>
<dbReference type="InterPro" id="IPR050870">
    <property type="entry name" value="FAST_kinase"/>
</dbReference>
<dbReference type="AlphaFoldDB" id="A0AAD1WD89"/>
<dbReference type="EMBL" id="OW240918">
    <property type="protein sequence ID" value="CAH2306397.1"/>
    <property type="molecule type" value="Genomic_DNA"/>
</dbReference>
<evidence type="ECO:0000256" key="2">
    <source>
        <dbReference type="ARBA" id="ARBA00023128"/>
    </source>
</evidence>
<dbReference type="InterPro" id="IPR010622">
    <property type="entry name" value="FAST_Leu-rich"/>
</dbReference>
<keyword evidence="6" id="KW-1185">Reference proteome</keyword>
<dbReference type="GO" id="GO:0005759">
    <property type="term" value="C:mitochondrial matrix"/>
    <property type="evidence" value="ECO:0007669"/>
    <property type="project" value="TreeGrafter"/>
</dbReference>
<dbReference type="GO" id="GO:0044528">
    <property type="term" value="P:regulation of mitochondrial mRNA stability"/>
    <property type="evidence" value="ECO:0007669"/>
    <property type="project" value="InterPro"/>
</dbReference>
<dbReference type="EMBL" id="OW240918">
    <property type="protein sequence ID" value="CAH2306393.1"/>
    <property type="molecule type" value="Genomic_DNA"/>
</dbReference>
<evidence type="ECO:0000256" key="1">
    <source>
        <dbReference type="ARBA" id="ARBA00004173"/>
    </source>
</evidence>
<keyword evidence="2" id="KW-0496">Mitochondrion</keyword>
<dbReference type="GO" id="GO:0035770">
    <property type="term" value="C:ribonucleoprotein granule"/>
    <property type="evidence" value="ECO:0007669"/>
    <property type="project" value="TreeGrafter"/>
</dbReference>
<sequence length="684" mass="77298">MSEKAYLCALRMMRHLKSCNSSVGLQLLQPTRNYTSRASVLGRKLLMKTQPFPSTYKQSATSVRFLSNVTPVSKGENDIKSVEGESLVDGTPNLFEEKLDSNYLNPLEDVITEEQWTPAKTRKTNNFAMAEEFQKCNSPSDVLDLCSSSSLSLKHISNSFTTMWITVKKIKQKQGQRQYEKQIMFEHQNFENLCRQAMLAAHRMGPGDLVYTLHAVVKLQVPQTTRLVQTLLRVCQERLNELEEREISIVASALDGMERCGNVDSLRAGLRVLVELRLPEIKRIMPLQTMMNCIGKDAPLSLKKKLENKALEMRGQFTLPNAQHMFASLAAINLTSLPLLNFCKRNIIDNIDVIPFWKMVKILNACIQLSYRDEELLTAIGDYILDTIYLWETKQVSIFLMQMAKLGFRHVSLLDSFAEKVIENPESLTLKDLVCIAKVYSLLNHLPEGQSQPLLAALNTSLHLYLPRISSPELLKVLFSLCNLGFFPSVPLEKLMREDVLNELLDLANPHIEDNTRMLHSIKMCLQLDENSPEMPGLLDLMTVPVDNSRPQIDVETTLEAIVDDPADLQKGIQLFSNYYIDFLLAVNTELNTTAPVTHTNPADNSPHVSSVAVLCLQRSHFAVGTLHPLGMLAMKIRHLKALGYHVVLVPIHKFKTLEMAERILFLRTQVFSGKSTAVEEPTH</sequence>
<dbReference type="GO" id="GO:0003723">
    <property type="term" value="F:RNA binding"/>
    <property type="evidence" value="ECO:0007669"/>
    <property type="project" value="TreeGrafter"/>
</dbReference>
<proteinExistence type="predicted"/>
<evidence type="ECO:0000313" key="6">
    <source>
        <dbReference type="Proteomes" id="UP001295444"/>
    </source>
</evidence>
<dbReference type="Pfam" id="PF06743">
    <property type="entry name" value="FAST_1"/>
    <property type="match status" value="1"/>
</dbReference>
<dbReference type="PROSITE" id="PS51286">
    <property type="entry name" value="RAP"/>
    <property type="match status" value="1"/>
</dbReference>
<dbReference type="GO" id="GO:0000963">
    <property type="term" value="P:mitochondrial RNA processing"/>
    <property type="evidence" value="ECO:0007669"/>
    <property type="project" value="TreeGrafter"/>
</dbReference>
<keyword evidence="5" id="KW-0808">Transferase</keyword>
<dbReference type="PANTHER" id="PTHR21228">
    <property type="entry name" value="FAST LEU-RICH DOMAIN-CONTAINING"/>
    <property type="match status" value="1"/>
</dbReference>
<dbReference type="SMART" id="SM00952">
    <property type="entry name" value="RAP"/>
    <property type="match status" value="1"/>
</dbReference>
<keyword evidence="5" id="KW-0418">Kinase</keyword>
<protein>
    <submittedName>
        <fullName evidence="5">FAST kinase domain-containing 2, mitochondrial isoform X1</fullName>
    </submittedName>
</protein>
<dbReference type="PANTHER" id="PTHR21228:SF1">
    <property type="entry name" value="FAST KINASE DOMAIN-CONTAINING PROTEIN 2, MITOCHONDRIAL"/>
    <property type="match status" value="1"/>
</dbReference>